<feature type="transmembrane region" description="Helical" evidence="1">
    <location>
        <begin position="96"/>
        <end position="119"/>
    </location>
</feature>
<keyword evidence="1" id="KW-0472">Membrane</keyword>
<feature type="transmembrane region" description="Helical" evidence="1">
    <location>
        <begin position="65"/>
        <end position="84"/>
    </location>
</feature>
<evidence type="ECO:0000256" key="1">
    <source>
        <dbReference type="SAM" id="Phobius"/>
    </source>
</evidence>
<reference evidence="3" key="1">
    <citation type="submission" date="2016-11" db="EMBL/GenBank/DDBJ databases">
        <authorList>
            <person name="Varghese N."/>
            <person name="Submissions S."/>
        </authorList>
    </citation>
    <scope>NUCLEOTIDE SEQUENCE [LARGE SCALE GENOMIC DNA]</scope>
    <source>
        <strain evidence="3">DSM 18095</strain>
    </source>
</reference>
<dbReference type="EMBL" id="FQTY01000002">
    <property type="protein sequence ID" value="SHE48691.1"/>
    <property type="molecule type" value="Genomic_DNA"/>
</dbReference>
<dbReference type="Proteomes" id="UP000184114">
    <property type="component" value="Unassembled WGS sequence"/>
</dbReference>
<evidence type="ECO:0000313" key="2">
    <source>
        <dbReference type="EMBL" id="SHE48691.1"/>
    </source>
</evidence>
<dbReference type="RefSeq" id="WP_072973538.1">
    <property type="nucleotide sequence ID" value="NZ_FQTY01000002.1"/>
</dbReference>
<dbReference type="AlphaFoldDB" id="A0A1M4TW33"/>
<sequence>MLTKKEIKILLPIIIILVIFIYFADPLSGPIIPCIFNRITGFYCPGCGMTRALHSILRFDFYQAFRFNSLIFIIPPIFVIYYIFEYNNYIKVAKIILILMIVIALGFGIIRNTIAFSYLSPIMLNN</sequence>
<name>A0A1M4TW33_9FIRM</name>
<evidence type="ECO:0000313" key="3">
    <source>
        <dbReference type="Proteomes" id="UP000184114"/>
    </source>
</evidence>
<dbReference type="Pfam" id="PF10825">
    <property type="entry name" value="DUF2752"/>
    <property type="match status" value="1"/>
</dbReference>
<proteinExistence type="predicted"/>
<keyword evidence="1" id="KW-0812">Transmembrane</keyword>
<dbReference type="InterPro" id="IPR021215">
    <property type="entry name" value="DUF2752"/>
</dbReference>
<gene>
    <name evidence="2" type="ORF">SAMN02745784_00887</name>
</gene>
<feature type="transmembrane region" description="Helical" evidence="1">
    <location>
        <begin position="7"/>
        <end position="24"/>
    </location>
</feature>
<accession>A0A1M4TW33</accession>
<dbReference type="STRING" id="1123404.SAMN02745784_00887"/>
<dbReference type="GeneID" id="90996274"/>
<organism evidence="2 3">
    <name type="scientific">Tissierella praeacuta DSM 18095</name>
    <dbReference type="NCBI Taxonomy" id="1123404"/>
    <lineage>
        <taxon>Bacteria</taxon>
        <taxon>Bacillati</taxon>
        <taxon>Bacillota</taxon>
        <taxon>Tissierellia</taxon>
        <taxon>Tissierellales</taxon>
        <taxon>Tissierellaceae</taxon>
        <taxon>Tissierella</taxon>
    </lineage>
</organism>
<keyword evidence="3" id="KW-1185">Reference proteome</keyword>
<keyword evidence="1" id="KW-1133">Transmembrane helix</keyword>
<protein>
    <recommendedName>
        <fullName evidence="4">DUF2752 domain-containing protein</fullName>
    </recommendedName>
</protein>
<evidence type="ECO:0008006" key="4">
    <source>
        <dbReference type="Google" id="ProtNLM"/>
    </source>
</evidence>